<protein>
    <submittedName>
        <fullName evidence="2">Uncharacterized protein</fullName>
    </submittedName>
</protein>
<dbReference type="AlphaFoldDB" id="A0A7Z0CNJ8"/>
<comment type="caution">
    <text evidence="2">The sequence shown here is derived from an EMBL/GenBank/DDBJ whole genome shotgun (WGS) entry which is preliminary data.</text>
</comment>
<organism evidence="2 3">
    <name type="scientific">Nocardioides aromaticivorans</name>
    <dbReference type="NCBI Taxonomy" id="200618"/>
    <lineage>
        <taxon>Bacteria</taxon>
        <taxon>Bacillati</taxon>
        <taxon>Actinomycetota</taxon>
        <taxon>Actinomycetes</taxon>
        <taxon>Propionibacteriales</taxon>
        <taxon>Nocardioidaceae</taxon>
        <taxon>Nocardioides</taxon>
    </lineage>
</organism>
<feature type="region of interest" description="Disordered" evidence="1">
    <location>
        <begin position="1"/>
        <end position="30"/>
    </location>
</feature>
<dbReference type="EMBL" id="JACBZM010000002">
    <property type="protein sequence ID" value="NYI47896.1"/>
    <property type="molecule type" value="Genomic_DNA"/>
</dbReference>
<dbReference type="RefSeq" id="WP_179652866.1">
    <property type="nucleotide sequence ID" value="NZ_JACBZM010000002.1"/>
</dbReference>
<name>A0A7Z0CNJ8_9ACTN</name>
<reference evidence="2 3" key="1">
    <citation type="submission" date="2020-07" db="EMBL/GenBank/DDBJ databases">
        <title>Sequencing the genomes of 1000 actinobacteria strains.</title>
        <authorList>
            <person name="Klenk H.-P."/>
        </authorList>
    </citation>
    <scope>NUCLEOTIDE SEQUENCE [LARGE SCALE GENOMIC DNA]</scope>
    <source>
        <strain evidence="2 3">DSM 15131</strain>
    </source>
</reference>
<accession>A0A7Z0CNJ8</accession>
<evidence type="ECO:0000313" key="3">
    <source>
        <dbReference type="Proteomes" id="UP000562045"/>
    </source>
</evidence>
<dbReference type="Proteomes" id="UP000562045">
    <property type="component" value="Unassembled WGS sequence"/>
</dbReference>
<proteinExistence type="predicted"/>
<gene>
    <name evidence="2" type="ORF">BJ993_005042</name>
</gene>
<evidence type="ECO:0000256" key="1">
    <source>
        <dbReference type="SAM" id="MobiDB-lite"/>
    </source>
</evidence>
<evidence type="ECO:0000313" key="2">
    <source>
        <dbReference type="EMBL" id="NYI47896.1"/>
    </source>
</evidence>
<sequence>MSANHPAHEVTIGAATRTTAPGPSWSDAHHQRRRAQSALATSVISSLERSGKWAEWQQVEPRLAGFTSLEEAREGWRRRDERCYQVVAGLTALGSHRGGDDDDAALAVAVLLEEGVNRVAMTLTDVCEIDDVNATVWEEVKGAEPQMGCHAATYLLRRARQRLSRPAAGMVSRVDTTSLEARSERMNSLGIGSDPGSGPVNLVRDAVLTVPEVEDPVEDLADLLTWAREVGVIDTDEIDLLVELLAAENDGMPREEAQRVVGERHGVAMRTIRRRRDRTAARLRDAAPKYLAAIA</sequence>